<reference evidence="1 2" key="1">
    <citation type="submission" date="2019-03" db="EMBL/GenBank/DDBJ databases">
        <title>Rhodosporidium diobovatum UCD-FST 08-225 genome sequencing, assembly, and annotation.</title>
        <authorList>
            <person name="Fakankun I.U."/>
            <person name="Fristensky B."/>
            <person name="Levin D.B."/>
        </authorList>
    </citation>
    <scope>NUCLEOTIDE SEQUENCE [LARGE SCALE GENOMIC DNA]</scope>
    <source>
        <strain evidence="1 2">UCD-FST 08-225</strain>
    </source>
</reference>
<evidence type="ECO:0000313" key="2">
    <source>
        <dbReference type="Proteomes" id="UP000311382"/>
    </source>
</evidence>
<proteinExistence type="predicted"/>
<sequence length="403" mass="44041">MSTLPATTPPPAPRPLPDDLVLLVIECCEEMDHYDRQDTLAKMCRVAKRYREAAERRLYRSVNLAGGTGLLGHDHDPSPLQTLVKQARLRVHVREVELLLDRRQVRRAGVAALLRNLPNVEALVVEIDTQPGVRALLAQPALRLLRLEADFSEDLAATIDAHPLVFANLERLDVGSICKPAAVRFSQPVPPVRSLRIQEVADVATFEGLCAALSTTLVSLRIPFFPAQERRPFHLGRFPKLERIEMDSSAMVASFQAQLEDIISTMRSMATLPSLAALELRGTLLVSATAREGSLLPEIIPASQEEVPSSLSEAILDAVPSQIRHLSLVGTCPRTDDVMAYLLGPRRPPKLETLGLGGDLDCTLGKVLRYYGGAVGGPYGALAATLERADIQVVSVDELADEW</sequence>
<name>A0A5C5FRE3_9BASI</name>
<evidence type="ECO:0000313" key="1">
    <source>
        <dbReference type="EMBL" id="TNY18361.1"/>
    </source>
</evidence>
<evidence type="ECO:0008006" key="3">
    <source>
        <dbReference type="Google" id="ProtNLM"/>
    </source>
</evidence>
<comment type="caution">
    <text evidence="1">The sequence shown here is derived from an EMBL/GenBank/DDBJ whole genome shotgun (WGS) entry which is preliminary data.</text>
</comment>
<dbReference type="EMBL" id="SOZI01000142">
    <property type="protein sequence ID" value="TNY18361.1"/>
    <property type="molecule type" value="Genomic_DNA"/>
</dbReference>
<protein>
    <recommendedName>
        <fullName evidence="3">F-box domain-containing protein</fullName>
    </recommendedName>
</protein>
<dbReference type="Proteomes" id="UP000311382">
    <property type="component" value="Unassembled WGS sequence"/>
</dbReference>
<gene>
    <name evidence="1" type="ORF">DMC30DRAFT_403280</name>
</gene>
<organism evidence="1 2">
    <name type="scientific">Rhodotorula diobovata</name>
    <dbReference type="NCBI Taxonomy" id="5288"/>
    <lineage>
        <taxon>Eukaryota</taxon>
        <taxon>Fungi</taxon>
        <taxon>Dikarya</taxon>
        <taxon>Basidiomycota</taxon>
        <taxon>Pucciniomycotina</taxon>
        <taxon>Microbotryomycetes</taxon>
        <taxon>Sporidiobolales</taxon>
        <taxon>Sporidiobolaceae</taxon>
        <taxon>Rhodotorula</taxon>
    </lineage>
</organism>
<dbReference type="AlphaFoldDB" id="A0A5C5FRE3"/>
<accession>A0A5C5FRE3</accession>
<keyword evidence="2" id="KW-1185">Reference proteome</keyword>